<dbReference type="GO" id="GO:0003677">
    <property type="term" value="F:DNA binding"/>
    <property type="evidence" value="ECO:0007669"/>
    <property type="project" value="UniProtKB-UniRule"/>
</dbReference>
<evidence type="ECO:0000256" key="4">
    <source>
        <dbReference type="ARBA" id="ARBA00023125"/>
    </source>
</evidence>
<accession>A0A4V1L2Y4</accession>
<keyword evidence="3 6" id="KW-0815">Transposition</keyword>
<comment type="caution">
    <text evidence="7">The sequence shown here is derived from an EMBL/GenBank/DDBJ whole genome shotgun (WGS) entry which is preliminary data.</text>
</comment>
<dbReference type="GO" id="GO:0006313">
    <property type="term" value="P:DNA transposition"/>
    <property type="evidence" value="ECO:0007669"/>
    <property type="project" value="UniProtKB-UniRule"/>
</dbReference>
<evidence type="ECO:0000256" key="2">
    <source>
        <dbReference type="ARBA" id="ARBA00010961"/>
    </source>
</evidence>
<feature type="non-terminal residue" evidence="7">
    <location>
        <position position="133"/>
    </location>
</feature>
<dbReference type="RefSeq" id="WP_206734086.1">
    <property type="nucleotide sequence ID" value="NZ_LBJQ01000015.1"/>
</dbReference>
<proteinExistence type="inferred from homology"/>
<dbReference type="PANTHER" id="PTHR33217:SF7">
    <property type="entry name" value="TRANSPOSASE FOR INSERTION SEQUENCE ELEMENT IS1081"/>
    <property type="match status" value="1"/>
</dbReference>
<dbReference type="AlphaFoldDB" id="A0A4V1L2Y4"/>
<evidence type="ECO:0000313" key="8">
    <source>
        <dbReference type="Proteomes" id="UP000289546"/>
    </source>
</evidence>
<organism evidence="7 8">
    <name type="scientific">Bradyrhizobium nanningense</name>
    <dbReference type="NCBI Taxonomy" id="1325118"/>
    <lineage>
        <taxon>Bacteria</taxon>
        <taxon>Pseudomonadati</taxon>
        <taxon>Pseudomonadota</taxon>
        <taxon>Alphaproteobacteria</taxon>
        <taxon>Hyphomicrobiales</taxon>
        <taxon>Nitrobacteraceae</taxon>
        <taxon>Bradyrhizobium</taxon>
    </lineage>
</organism>
<keyword evidence="8" id="KW-1185">Reference proteome</keyword>
<gene>
    <name evidence="7" type="ORF">XH99_09485</name>
</gene>
<dbReference type="EMBL" id="LBJQ01000015">
    <property type="protein sequence ID" value="RXH34901.1"/>
    <property type="molecule type" value="Genomic_DNA"/>
</dbReference>
<dbReference type="PANTHER" id="PTHR33217">
    <property type="entry name" value="TRANSPOSASE FOR INSERTION SEQUENCE ELEMENT IS1081"/>
    <property type="match status" value="1"/>
</dbReference>
<dbReference type="Pfam" id="PF00872">
    <property type="entry name" value="Transposase_mut"/>
    <property type="match status" value="1"/>
</dbReference>
<keyword evidence="6" id="KW-0814">Transposable element</keyword>
<protein>
    <recommendedName>
        <fullName evidence="6">Mutator family transposase</fullName>
    </recommendedName>
</protein>
<name>A0A4V1L2Y4_9BRAD</name>
<dbReference type="InterPro" id="IPR001207">
    <property type="entry name" value="Transposase_mutator"/>
</dbReference>
<keyword evidence="4 6" id="KW-0238">DNA-binding</keyword>
<comment type="function">
    <text evidence="1 6">Required for the transposition of the insertion element.</text>
</comment>
<dbReference type="GO" id="GO:0004803">
    <property type="term" value="F:transposase activity"/>
    <property type="evidence" value="ECO:0007669"/>
    <property type="project" value="UniProtKB-UniRule"/>
</dbReference>
<evidence type="ECO:0000256" key="5">
    <source>
        <dbReference type="ARBA" id="ARBA00023172"/>
    </source>
</evidence>
<feature type="non-terminal residue" evidence="7">
    <location>
        <position position="1"/>
    </location>
</feature>
<evidence type="ECO:0000256" key="3">
    <source>
        <dbReference type="ARBA" id="ARBA00022578"/>
    </source>
</evidence>
<keyword evidence="5 6" id="KW-0233">DNA recombination</keyword>
<evidence type="ECO:0000256" key="1">
    <source>
        <dbReference type="ARBA" id="ARBA00002190"/>
    </source>
</evidence>
<evidence type="ECO:0000313" key="7">
    <source>
        <dbReference type="EMBL" id="RXH34901.1"/>
    </source>
</evidence>
<reference evidence="7 8" key="1">
    <citation type="submission" date="2015-04" db="EMBL/GenBank/DDBJ databases">
        <title>Comparative genomics of rhizobia nodulating Arachis hypogaea in China.</title>
        <authorList>
            <person name="Li Y."/>
        </authorList>
    </citation>
    <scope>NUCLEOTIDE SEQUENCE [LARGE SCALE GENOMIC DNA]</scope>
    <source>
        <strain evidence="7 8">CCBAU 51757</strain>
    </source>
</reference>
<comment type="similarity">
    <text evidence="2 6">Belongs to the transposase mutator family.</text>
</comment>
<dbReference type="Proteomes" id="UP000289546">
    <property type="component" value="Unassembled WGS sequence"/>
</dbReference>
<sequence length="133" mass="14704">RIPKLRKGSYFPGFLEPRRMAEKALTAVVQEAYVQGVSTRSVDDLVQAMGMSGISKSQVSRLCAEIDDKVKAFLARPIEGDWPYLWIDATYVKVRQNGRIVSVAAIIAVGVNSDGRREVLGMDIGPSEAETFW</sequence>
<evidence type="ECO:0000256" key="6">
    <source>
        <dbReference type="RuleBase" id="RU365089"/>
    </source>
</evidence>